<dbReference type="GO" id="GO:0005829">
    <property type="term" value="C:cytosol"/>
    <property type="evidence" value="ECO:0007669"/>
    <property type="project" value="TreeGrafter"/>
</dbReference>
<comment type="caution">
    <text evidence="8">The sequence shown here is derived from an EMBL/GenBank/DDBJ whole genome shotgun (WGS) entry which is preliminary data.</text>
</comment>
<dbReference type="AlphaFoldDB" id="A0A2P7Q0Y0"/>
<name>A0A2P7Q0Y0_9FIRM</name>
<dbReference type="Gene3D" id="3.30.2290.10">
    <property type="entry name" value="PmbA/TldD superfamily"/>
    <property type="match status" value="1"/>
</dbReference>
<dbReference type="GO" id="GO:0006508">
    <property type="term" value="P:proteolysis"/>
    <property type="evidence" value="ECO:0007669"/>
    <property type="project" value="UniProtKB-KW"/>
</dbReference>
<protein>
    <submittedName>
        <fullName evidence="8">Peptidase C69</fullName>
    </submittedName>
</protein>
<dbReference type="GO" id="GO:0008237">
    <property type="term" value="F:metallopeptidase activity"/>
    <property type="evidence" value="ECO:0007669"/>
    <property type="project" value="UniProtKB-KW"/>
</dbReference>
<dbReference type="SUPFAM" id="SSF111283">
    <property type="entry name" value="Putative modulator of DNA gyrase, PmbA/TldD"/>
    <property type="match status" value="1"/>
</dbReference>
<dbReference type="InterPro" id="IPR045570">
    <property type="entry name" value="Metalloprtase-TldD/E_cen_dom"/>
</dbReference>
<evidence type="ECO:0000259" key="5">
    <source>
        <dbReference type="Pfam" id="PF01523"/>
    </source>
</evidence>
<accession>A0A2P7Q0Y0</accession>
<keyword evidence="2" id="KW-0645">Protease</keyword>
<dbReference type="EMBL" id="JYGE01000003">
    <property type="protein sequence ID" value="PSJ31628.1"/>
    <property type="molecule type" value="Genomic_DNA"/>
</dbReference>
<keyword evidence="9" id="KW-1185">Reference proteome</keyword>
<evidence type="ECO:0000313" key="8">
    <source>
        <dbReference type="EMBL" id="PSJ31628.1"/>
    </source>
</evidence>
<gene>
    <name evidence="8" type="ORF">UF10_03050</name>
</gene>
<dbReference type="PANTHER" id="PTHR30624:SF4">
    <property type="entry name" value="METALLOPROTEASE TLDD"/>
    <property type="match status" value="1"/>
</dbReference>
<dbReference type="Pfam" id="PF19289">
    <property type="entry name" value="PmbA_TldD_3rd"/>
    <property type="match status" value="1"/>
</dbReference>
<dbReference type="RefSeq" id="WP_106776364.1">
    <property type="nucleotide sequence ID" value="NZ_JYGE01000003.1"/>
</dbReference>
<dbReference type="InterPro" id="IPR025502">
    <property type="entry name" value="TldD"/>
</dbReference>
<evidence type="ECO:0000313" key="9">
    <source>
        <dbReference type="Proteomes" id="UP000241434"/>
    </source>
</evidence>
<comment type="similarity">
    <text evidence="1">Belongs to the peptidase U62 family.</text>
</comment>
<evidence type="ECO:0000259" key="7">
    <source>
        <dbReference type="Pfam" id="PF19290"/>
    </source>
</evidence>
<evidence type="ECO:0000256" key="4">
    <source>
        <dbReference type="ARBA" id="ARBA00023049"/>
    </source>
</evidence>
<sequence length="461" mass="49796">MLDKRILFNVITSAMQNGADFAEVFVEDRKNTTLVYSDKKIENAVLGNDFGVGIRVIKDFNRVYAYTNDVSEKNLIKVAKDAALGLKSGSLNKVMDFTNKNIERNNTPIKIYPADIDLSKKLDIIKETHDTIMNYDDIIVQASTGYLDSDQMVQIANSEGLMASDRRVRTRLIQNAVASYCGEIQSAGSNPGAAMGFEFFDTIDINDVAKEAARIAVTMVKSPFAPSGVMPVIMDNAFGGVLFHEACGHGLEAEFVSKGSSVYAGKMGEKIASDLVTAIDDGTLENQWGSTNIDDEGNETQRNILIENGILKSYLVDEFNGKRMGMKSTGSARRQSYRYAPTSRMNNTFIDRGNSSFSDMVSGVDYGLYASKLGGGSVDVVTGEFNFAVMEGYIIKNGKIDHPVRGASLVGTGLEVLQNIDMVGKDLKLGEGMCGASSGTIAAGVGQPQVRIKGLTVGGRD</sequence>
<dbReference type="InterPro" id="IPR035068">
    <property type="entry name" value="TldD/PmbA_N"/>
</dbReference>
<feature type="domain" description="Metalloprotease TldD/E central" evidence="7">
    <location>
        <begin position="112"/>
        <end position="219"/>
    </location>
</feature>
<evidence type="ECO:0000256" key="2">
    <source>
        <dbReference type="ARBA" id="ARBA00022670"/>
    </source>
</evidence>
<dbReference type="InterPro" id="IPR045569">
    <property type="entry name" value="Metalloprtase-TldD/E_C"/>
</dbReference>
<evidence type="ECO:0000256" key="3">
    <source>
        <dbReference type="ARBA" id="ARBA00022801"/>
    </source>
</evidence>
<dbReference type="Pfam" id="PF19290">
    <property type="entry name" value="PmbA_TldD_2nd"/>
    <property type="match status" value="1"/>
</dbReference>
<dbReference type="PANTHER" id="PTHR30624">
    <property type="entry name" value="UNCHARACTERIZED PROTEIN TLDD AND PMBA"/>
    <property type="match status" value="1"/>
</dbReference>
<organism evidence="8 9">
    <name type="scientific">Peptostreptococcus russellii</name>
    <dbReference type="NCBI Taxonomy" id="215200"/>
    <lineage>
        <taxon>Bacteria</taxon>
        <taxon>Bacillati</taxon>
        <taxon>Bacillota</taxon>
        <taxon>Clostridia</taxon>
        <taxon>Peptostreptococcales</taxon>
        <taxon>Peptostreptococcaceae</taxon>
        <taxon>Peptostreptococcus</taxon>
    </lineage>
</organism>
<dbReference type="PIRSF" id="PIRSF004919">
    <property type="entry name" value="TldD"/>
    <property type="match status" value="1"/>
</dbReference>
<reference evidence="8" key="1">
    <citation type="thesis" date="2015" institute="Rutgers" country="The State University of New Jersey, 14 College Farm Rd., New Brunswick, NJ, USA">
        <title>Ammonia toxicity in bacteria and its implications for treatment of and resource recovery from highly nitrogenous organic wastes.</title>
        <authorList>
            <person name="Luther A.K."/>
        </authorList>
    </citation>
    <scope>NUCLEOTIDE SEQUENCE</scope>
    <source>
        <strain evidence="8">RT-10B</strain>
    </source>
</reference>
<keyword evidence="4" id="KW-0482">Metalloprotease</keyword>
<dbReference type="Pfam" id="PF01523">
    <property type="entry name" value="PmbA_TldD_1st"/>
    <property type="match status" value="1"/>
</dbReference>
<keyword evidence="3" id="KW-0378">Hydrolase</keyword>
<dbReference type="InterPro" id="IPR002510">
    <property type="entry name" value="Metalloprtase-TldD/E_N"/>
</dbReference>
<feature type="domain" description="Metalloprotease TldD/E C-terminal" evidence="6">
    <location>
        <begin position="227"/>
        <end position="459"/>
    </location>
</feature>
<evidence type="ECO:0000259" key="6">
    <source>
        <dbReference type="Pfam" id="PF19289"/>
    </source>
</evidence>
<evidence type="ECO:0000256" key="1">
    <source>
        <dbReference type="ARBA" id="ARBA00005836"/>
    </source>
</evidence>
<feature type="domain" description="Metalloprotease TldD/E N-terminal" evidence="5">
    <location>
        <begin position="22"/>
        <end position="83"/>
    </location>
</feature>
<proteinExistence type="inferred from homology"/>
<dbReference type="Proteomes" id="UP000241434">
    <property type="component" value="Unassembled WGS sequence"/>
</dbReference>
<dbReference type="InterPro" id="IPR051463">
    <property type="entry name" value="Peptidase_U62_metallo"/>
</dbReference>
<dbReference type="InterPro" id="IPR036059">
    <property type="entry name" value="TldD/PmbA_sf"/>
</dbReference>
<dbReference type="OrthoDB" id="9803213at2"/>